<evidence type="ECO:0000256" key="1">
    <source>
        <dbReference type="SAM" id="MobiDB-lite"/>
    </source>
</evidence>
<evidence type="ECO:0000313" key="2">
    <source>
        <dbReference type="EMBL" id="KRT53677.1"/>
    </source>
</evidence>
<protein>
    <recommendedName>
        <fullName evidence="6">Motility protein</fullName>
    </recommendedName>
</protein>
<dbReference type="AlphaFoldDB" id="A0A0T5YSV9"/>
<feature type="compositionally biased region" description="Low complexity" evidence="1">
    <location>
        <begin position="7"/>
        <end position="16"/>
    </location>
</feature>
<dbReference type="EMBL" id="LDXT01000095">
    <property type="protein sequence ID" value="KRT53677.1"/>
    <property type="molecule type" value="Genomic_DNA"/>
</dbReference>
<comment type="caution">
    <text evidence="2">The sequence shown here is derived from an EMBL/GenBank/DDBJ whole genome shotgun (WGS) entry which is preliminary data.</text>
</comment>
<name>A0A0T5YSV9_9GAMM</name>
<evidence type="ECO:0008006" key="6">
    <source>
        <dbReference type="Google" id="ProtNLM"/>
    </source>
</evidence>
<feature type="region of interest" description="Disordered" evidence="1">
    <location>
        <begin position="1"/>
        <end position="21"/>
    </location>
</feature>
<dbReference type="EMBL" id="LMXI01000056">
    <property type="protein sequence ID" value="KRT59947.1"/>
    <property type="molecule type" value="Genomic_DNA"/>
</dbReference>
<dbReference type="Proteomes" id="UP000051276">
    <property type="component" value="Unassembled WGS sequence"/>
</dbReference>
<gene>
    <name evidence="2" type="ORF">Ga0074115_1018</name>
    <name evidence="3" type="ORF">Ga0076813_16383</name>
</gene>
<sequence>MIDSIGAAQQAARPQQGDTNSQLVTAMLKKQKQVTEEQGQMAIELLNSVPKPHGALGQNVDVKV</sequence>
<reference evidence="4 5" key="1">
    <citation type="submission" date="2015-11" db="EMBL/GenBank/DDBJ databases">
        <title>The genome of Candidatus Endoriftia persephone in Ridgeia piscesae and population structure of the North Eastern Pacific vestimentiferan symbionts.</title>
        <authorList>
            <person name="Perez M."/>
            <person name="Juniper K.S."/>
        </authorList>
    </citation>
    <scope>NUCLEOTIDE SEQUENCE [LARGE SCALE GENOMIC DNA]</scope>
    <source>
        <strain evidence="3">Ind10</strain>
        <strain evidence="2">Ind11</strain>
    </source>
</reference>
<evidence type="ECO:0000313" key="4">
    <source>
        <dbReference type="Proteomes" id="UP000051276"/>
    </source>
</evidence>
<organism evidence="2 5">
    <name type="scientific">endosymbiont of Ridgeia piscesae</name>
    <dbReference type="NCBI Taxonomy" id="54398"/>
    <lineage>
        <taxon>Bacteria</taxon>
        <taxon>Pseudomonadati</taxon>
        <taxon>Pseudomonadota</taxon>
        <taxon>Gammaproteobacteria</taxon>
        <taxon>sulfur-oxidizing symbionts</taxon>
    </lineage>
</organism>
<proteinExistence type="predicted"/>
<dbReference type="Proteomes" id="UP000051634">
    <property type="component" value="Unassembled WGS sequence"/>
</dbReference>
<evidence type="ECO:0000313" key="3">
    <source>
        <dbReference type="EMBL" id="KRT59947.1"/>
    </source>
</evidence>
<keyword evidence="5" id="KW-1185">Reference proteome</keyword>
<accession>A0A0T5YSV9</accession>
<evidence type="ECO:0000313" key="5">
    <source>
        <dbReference type="Proteomes" id="UP000051634"/>
    </source>
</evidence>